<evidence type="ECO:0000259" key="3">
    <source>
        <dbReference type="PROSITE" id="PS50405"/>
    </source>
</evidence>
<dbReference type="Pfam" id="PF05439">
    <property type="entry name" value="JTB"/>
    <property type="match status" value="1"/>
</dbReference>
<dbReference type="AlphaFoldDB" id="A0AAW2IAV8"/>
<dbReference type="InterPro" id="IPR010987">
    <property type="entry name" value="Glutathione-S-Trfase_C-like"/>
</dbReference>
<dbReference type="InterPro" id="IPR029063">
    <property type="entry name" value="SAM-dependent_MTases_sf"/>
</dbReference>
<comment type="caution">
    <text evidence="4">The sequence shown here is derived from an EMBL/GenBank/DDBJ whole genome shotgun (WGS) entry which is preliminary data.</text>
</comment>
<reference evidence="4" key="1">
    <citation type="journal article" date="2024" name="Gigascience">
        <title>Chromosome-level genome of the poultry shaft louse Menopon gallinae provides insight into the host-switching and adaptive evolution of parasitic lice.</title>
        <authorList>
            <person name="Xu Y."/>
            <person name="Ma L."/>
            <person name="Liu S."/>
            <person name="Liang Y."/>
            <person name="Liu Q."/>
            <person name="He Z."/>
            <person name="Tian L."/>
            <person name="Duan Y."/>
            <person name="Cai W."/>
            <person name="Li H."/>
            <person name="Song F."/>
        </authorList>
    </citation>
    <scope>NUCLEOTIDE SEQUENCE</scope>
    <source>
        <strain evidence="4">Cailab_2023a</strain>
    </source>
</reference>
<name>A0AAW2IAV8_9NEOP</name>
<dbReference type="InterPro" id="IPR025714">
    <property type="entry name" value="Methyltranfer_dom"/>
</dbReference>
<feature type="domain" description="GST C-terminal" evidence="3">
    <location>
        <begin position="257"/>
        <end position="411"/>
    </location>
</feature>
<dbReference type="SUPFAM" id="SSF47616">
    <property type="entry name" value="GST C-terminal domain-like"/>
    <property type="match status" value="1"/>
</dbReference>
<keyword evidence="2" id="KW-0812">Transmembrane</keyword>
<gene>
    <name evidence="4" type="ORF">PYX00_000918</name>
</gene>
<dbReference type="CDD" id="cd00299">
    <property type="entry name" value="GST_C_family"/>
    <property type="match status" value="1"/>
</dbReference>
<keyword evidence="2" id="KW-1133">Transmembrane helix</keyword>
<dbReference type="EMBL" id="JARGDH010000001">
    <property type="protein sequence ID" value="KAL0279330.1"/>
    <property type="molecule type" value="Genomic_DNA"/>
</dbReference>
<dbReference type="InterPro" id="IPR008657">
    <property type="entry name" value="JTB"/>
</dbReference>
<accession>A0AAW2IAV8</accession>
<dbReference type="Gene3D" id="3.40.50.150">
    <property type="entry name" value="Vaccinia Virus protein VP39"/>
    <property type="match status" value="1"/>
</dbReference>
<sequence>MIESCNKKRMLLGIISLGGLTLIVLIVESHWTDAGSNHFASKDNSSRPEHCWQKEAFEVVQACQPCSEFEVASKSVEACIPTHFKEVVRCEKSGLRERSIITDEGIGCDKVKWIEEKKYWLFEVAMFTLALFSYTVVIIRQRVLDRRTMQKIQKHGICFVPLETLIVLFLYEYCDQPPLLITLVQTASDDRPQFKIRLPSLLFEILDEEDVDLPGNLCRMPSVVAGETCVAGLCSVLRGILRIVDEKHFLLGFKQGCVYACAESSVWTKFCEVDIIESTNELFAKTEWETTVTLPRDLARFEEHMKQPVRAHNIQKQKQDVAREGGILIKKHSPDSRLDVIQDLEHVFSEGHKMTLADLILFPCFHLIFQLVGTGFLREALPLTYKWYENLKADRRIRKCIKFITEIRNVFENEMYVKWITPEVPSVSLYKSEERMSRGKKQTYTRQDAIESVLEKVADIDTDDTEMSSTAFGHDIHFDWSDIPADIQLEGSASGDRIVDFCSGSGYLGVILAHCLPTCTVILLENKEESMKRAREQAGKLGLSNIFFCQGNVDYFKGAFNVGVSLHACGVATDLVIETCLRNGASFVCCPCCYGSIRPNHVIQYPRSKAFKASSLTFEEYAILAHSSDQTHDEQNQKSSQGKKCMTIIDTDRCLSAKENGYTVYLSTLEPPSCTPKNNLLVGVAPY</sequence>
<dbReference type="GO" id="GO:0016020">
    <property type="term" value="C:membrane"/>
    <property type="evidence" value="ECO:0007669"/>
    <property type="project" value="InterPro"/>
</dbReference>
<dbReference type="InterPro" id="IPR036282">
    <property type="entry name" value="Glutathione-S-Trfase_C_sf"/>
</dbReference>
<protein>
    <recommendedName>
        <fullName evidence="3">GST C-terminal domain-containing protein</fullName>
    </recommendedName>
</protein>
<evidence type="ECO:0000256" key="1">
    <source>
        <dbReference type="ARBA" id="ARBA00008797"/>
    </source>
</evidence>
<dbReference type="SUPFAM" id="SSF53335">
    <property type="entry name" value="S-adenosyl-L-methionine-dependent methyltransferases"/>
    <property type="match status" value="1"/>
</dbReference>
<dbReference type="GO" id="GO:0005737">
    <property type="term" value="C:cytoplasm"/>
    <property type="evidence" value="ECO:0007669"/>
    <property type="project" value="TreeGrafter"/>
</dbReference>
<organism evidence="4">
    <name type="scientific">Menopon gallinae</name>
    <name type="common">poultry shaft louse</name>
    <dbReference type="NCBI Taxonomy" id="328185"/>
    <lineage>
        <taxon>Eukaryota</taxon>
        <taxon>Metazoa</taxon>
        <taxon>Ecdysozoa</taxon>
        <taxon>Arthropoda</taxon>
        <taxon>Hexapoda</taxon>
        <taxon>Insecta</taxon>
        <taxon>Pterygota</taxon>
        <taxon>Neoptera</taxon>
        <taxon>Paraneoptera</taxon>
        <taxon>Psocodea</taxon>
        <taxon>Troctomorpha</taxon>
        <taxon>Phthiraptera</taxon>
        <taxon>Amblycera</taxon>
        <taxon>Menoponidae</taxon>
        <taxon>Menopon</taxon>
    </lineage>
</organism>
<evidence type="ECO:0000313" key="4">
    <source>
        <dbReference type="EMBL" id="KAL0279330.1"/>
    </source>
</evidence>
<dbReference type="PANTHER" id="PTHR13369:SF0">
    <property type="entry name" value="GLUTATHIONE S-TRANSFERASE C-TERMINAL DOMAIN-CONTAINING PROTEIN"/>
    <property type="match status" value="1"/>
</dbReference>
<dbReference type="Gene3D" id="3.30.720.220">
    <property type="match status" value="1"/>
</dbReference>
<feature type="transmembrane region" description="Helical" evidence="2">
    <location>
        <begin position="119"/>
        <end position="140"/>
    </location>
</feature>
<dbReference type="Pfam" id="PF13679">
    <property type="entry name" value="Methyltransf_32"/>
    <property type="match status" value="1"/>
</dbReference>
<feature type="transmembrane region" description="Helical" evidence="2">
    <location>
        <begin position="12"/>
        <end position="31"/>
    </location>
</feature>
<comment type="similarity">
    <text evidence="1">Belongs to the GSTCD family.</text>
</comment>
<dbReference type="PROSITE" id="PS50405">
    <property type="entry name" value="GST_CTER"/>
    <property type="match status" value="1"/>
</dbReference>
<evidence type="ECO:0000256" key="2">
    <source>
        <dbReference type="SAM" id="Phobius"/>
    </source>
</evidence>
<dbReference type="PANTHER" id="PTHR13369">
    <property type="match status" value="1"/>
</dbReference>
<proteinExistence type="inferred from homology"/>
<keyword evidence="2" id="KW-0472">Membrane</keyword>